<gene>
    <name evidence="1" type="ORF">EVAR_69268_1</name>
</gene>
<evidence type="ECO:0000313" key="1">
    <source>
        <dbReference type="EMBL" id="GBP03243.1"/>
    </source>
</evidence>
<feature type="non-terminal residue" evidence="1">
    <location>
        <position position="86"/>
    </location>
</feature>
<dbReference type="Proteomes" id="UP000299102">
    <property type="component" value="Unassembled WGS sequence"/>
</dbReference>
<sequence>MADDLINQQQFAEDVAAATGEDGFVNFADADGNMKMPSVKEVWNMIEHMEGISDEERAILKKVCTILKVVLHKNFKTFARPAAAAV</sequence>
<proteinExistence type="predicted"/>
<dbReference type="OrthoDB" id="8048189at2759"/>
<evidence type="ECO:0000313" key="2">
    <source>
        <dbReference type="Proteomes" id="UP000299102"/>
    </source>
</evidence>
<dbReference type="AlphaFoldDB" id="A0A4C1SM06"/>
<keyword evidence="2" id="KW-1185">Reference proteome</keyword>
<protein>
    <submittedName>
        <fullName evidence="1">Uncharacterized protein</fullName>
    </submittedName>
</protein>
<comment type="caution">
    <text evidence="1">The sequence shown here is derived from an EMBL/GenBank/DDBJ whole genome shotgun (WGS) entry which is preliminary data.</text>
</comment>
<dbReference type="EMBL" id="BGZK01003635">
    <property type="protein sequence ID" value="GBP03243.1"/>
    <property type="molecule type" value="Genomic_DNA"/>
</dbReference>
<accession>A0A4C1SM06</accession>
<reference evidence="1 2" key="1">
    <citation type="journal article" date="2019" name="Commun. Biol.">
        <title>The bagworm genome reveals a unique fibroin gene that provides high tensile strength.</title>
        <authorList>
            <person name="Kono N."/>
            <person name="Nakamura H."/>
            <person name="Ohtoshi R."/>
            <person name="Tomita M."/>
            <person name="Numata K."/>
            <person name="Arakawa K."/>
        </authorList>
    </citation>
    <scope>NUCLEOTIDE SEQUENCE [LARGE SCALE GENOMIC DNA]</scope>
</reference>
<name>A0A4C1SM06_EUMVA</name>
<organism evidence="1 2">
    <name type="scientific">Eumeta variegata</name>
    <name type="common">Bagworm moth</name>
    <name type="synonym">Eumeta japonica</name>
    <dbReference type="NCBI Taxonomy" id="151549"/>
    <lineage>
        <taxon>Eukaryota</taxon>
        <taxon>Metazoa</taxon>
        <taxon>Ecdysozoa</taxon>
        <taxon>Arthropoda</taxon>
        <taxon>Hexapoda</taxon>
        <taxon>Insecta</taxon>
        <taxon>Pterygota</taxon>
        <taxon>Neoptera</taxon>
        <taxon>Endopterygota</taxon>
        <taxon>Lepidoptera</taxon>
        <taxon>Glossata</taxon>
        <taxon>Ditrysia</taxon>
        <taxon>Tineoidea</taxon>
        <taxon>Psychidae</taxon>
        <taxon>Oiketicinae</taxon>
        <taxon>Eumeta</taxon>
    </lineage>
</organism>